<evidence type="ECO:0008006" key="4">
    <source>
        <dbReference type="Google" id="ProtNLM"/>
    </source>
</evidence>
<dbReference type="STRING" id="304371.MCP_2119"/>
<dbReference type="GO" id="GO:0005886">
    <property type="term" value="C:plasma membrane"/>
    <property type="evidence" value="ECO:0007669"/>
    <property type="project" value="TreeGrafter"/>
</dbReference>
<reference evidence="3" key="3">
    <citation type="journal article" date="2011" name="PLoS ONE">
        <title>Genome sequence of a mesophilic hydrogenotrophic methanogen Methanocella paludicola, the first cultivated representative of the order Methanocellales.</title>
        <authorList>
            <person name="Sakai S."/>
            <person name="Takaki Y."/>
            <person name="Shimamura S."/>
            <person name="Sekine M."/>
            <person name="Tajima T."/>
            <person name="Kosugi H."/>
            <person name="Ichikawa N."/>
            <person name="Tasumi E."/>
            <person name="Hiraki A.T."/>
            <person name="Shimizu A."/>
            <person name="Kato Y."/>
            <person name="Nishiko R."/>
            <person name="Mori K."/>
            <person name="Fujita N."/>
            <person name="Imachi H."/>
            <person name="Takai K."/>
        </authorList>
    </citation>
    <scope>NUCLEOTIDE SEQUENCE [LARGE SCALE GENOMIC DNA]</scope>
    <source>
        <strain evidence="3">DSM 17711 / JCM 13418 / NBRC 101707 / SANAE</strain>
    </source>
</reference>
<feature type="transmembrane region" description="Helical" evidence="1">
    <location>
        <begin position="152"/>
        <end position="174"/>
    </location>
</feature>
<protein>
    <recommendedName>
        <fullName evidence="4">HdeD family acid-resistance protein</fullName>
    </recommendedName>
</protein>
<feature type="transmembrane region" description="Helical" evidence="1">
    <location>
        <begin position="127"/>
        <end position="146"/>
    </location>
</feature>
<dbReference type="KEGG" id="mpd:MCP_2119"/>
<dbReference type="PATRIC" id="fig|304371.9.peg.2160"/>
<accession>D1Z0G9</accession>
<keyword evidence="3" id="KW-1185">Reference proteome</keyword>
<evidence type="ECO:0000313" key="3">
    <source>
        <dbReference type="Proteomes" id="UP000001882"/>
    </source>
</evidence>
<dbReference type="EMBL" id="AP011532">
    <property type="protein sequence ID" value="BAI62191.1"/>
    <property type="molecule type" value="Genomic_DNA"/>
</dbReference>
<dbReference type="Proteomes" id="UP000001882">
    <property type="component" value="Chromosome"/>
</dbReference>
<organism evidence="2 3">
    <name type="scientific">Methanocella paludicola (strain DSM 17711 / JCM 13418 / NBRC 101707 / SANAE)</name>
    <dbReference type="NCBI Taxonomy" id="304371"/>
    <lineage>
        <taxon>Archaea</taxon>
        <taxon>Methanobacteriati</taxon>
        <taxon>Methanobacteriota</taxon>
        <taxon>Stenosarchaea group</taxon>
        <taxon>Methanomicrobia</taxon>
        <taxon>Methanocellales</taxon>
        <taxon>Methanocellaceae</taxon>
        <taxon>Methanocella</taxon>
    </lineage>
</organism>
<dbReference type="RefSeq" id="WP_012900865.1">
    <property type="nucleotide sequence ID" value="NC_013665.1"/>
</dbReference>
<dbReference type="InterPro" id="IPR052712">
    <property type="entry name" value="Acid_resist_chaperone_HdeD"/>
</dbReference>
<feature type="transmembrane region" description="Helical" evidence="1">
    <location>
        <begin position="95"/>
        <end position="115"/>
    </location>
</feature>
<keyword evidence="1" id="KW-0812">Transmembrane</keyword>
<reference evidence="2 3" key="1">
    <citation type="journal article" date="2007" name="Appl. Environ. Microbiol.">
        <title>Isolation of key methanogens for global methane emission from rice paddy fields: a novel isolate affiliated with the clone cluster rice cluster I.</title>
        <authorList>
            <person name="Sakai S."/>
            <person name="Imachi H."/>
            <person name="Sekiguchi Y."/>
            <person name="Ohashi A."/>
            <person name="Harada H."/>
            <person name="Kamagata Y."/>
        </authorList>
    </citation>
    <scope>NUCLEOTIDE SEQUENCE [LARGE SCALE GENOMIC DNA]</scope>
    <source>
        <strain evidence="3">DSM 17711 / JCM 13418 / NBRC 101707 / SANAE</strain>
    </source>
</reference>
<dbReference type="InterPro" id="IPR005325">
    <property type="entry name" value="DUF308_memb"/>
</dbReference>
<name>D1Z0G9_METPS</name>
<feature type="transmembrane region" description="Helical" evidence="1">
    <location>
        <begin position="38"/>
        <end position="57"/>
    </location>
</feature>
<sequence length="187" mass="20080">MNFGLASFNDYWWAVLLRGIVTLLFGLAIFAWPGVTLALFIMLFAAFAIVDGVIIAVHSLFAIGRDSRWWIKLLQGVAGIGAGVATFIWPGLTALVLLYIIAFYNIFEGILQAVYGITFRKEARGSLMLVASGVISVIFGMLLLLFPMTGALALIKVIGIFDIVLGLLLLLLAVDMLAAKSAARAAA</sequence>
<dbReference type="PANTHER" id="PTHR34989">
    <property type="entry name" value="PROTEIN HDED"/>
    <property type="match status" value="1"/>
</dbReference>
<dbReference type="GeneID" id="8681968"/>
<evidence type="ECO:0000313" key="2">
    <source>
        <dbReference type="EMBL" id="BAI62191.1"/>
    </source>
</evidence>
<proteinExistence type="predicted"/>
<gene>
    <name evidence="2" type="ordered locus">MCP_2119</name>
</gene>
<dbReference type="eggNOG" id="arCOG03582">
    <property type="taxonomic scope" value="Archaea"/>
</dbReference>
<dbReference type="AlphaFoldDB" id="D1Z0G9"/>
<reference evidence="2 3" key="2">
    <citation type="journal article" date="2008" name="Int. J. Syst. Evol. Microbiol.">
        <title>Methanocella paludicola gen. nov., sp. nov., a methane-producing archaeon, the first isolate of the lineage 'Rice Cluster I', and proposal of the new archaeal order Methanocellales ord. nov.</title>
        <authorList>
            <person name="Sakai S."/>
            <person name="Imachi H."/>
            <person name="Hanada S."/>
            <person name="Ohashi A."/>
            <person name="Harada H."/>
            <person name="Kamagata Y."/>
        </authorList>
    </citation>
    <scope>NUCLEOTIDE SEQUENCE [LARGE SCALE GENOMIC DNA]</scope>
    <source>
        <strain evidence="3">DSM 17711 / JCM 13418 / NBRC 101707 / SANAE</strain>
    </source>
</reference>
<dbReference type="Pfam" id="PF03729">
    <property type="entry name" value="DUF308"/>
    <property type="match status" value="1"/>
</dbReference>
<feature type="transmembrane region" description="Helical" evidence="1">
    <location>
        <begin position="12"/>
        <end position="32"/>
    </location>
</feature>
<dbReference type="PANTHER" id="PTHR34989:SF1">
    <property type="entry name" value="PROTEIN HDED"/>
    <property type="match status" value="1"/>
</dbReference>
<keyword evidence="1" id="KW-0472">Membrane</keyword>
<evidence type="ECO:0000256" key="1">
    <source>
        <dbReference type="SAM" id="Phobius"/>
    </source>
</evidence>
<dbReference type="InParanoid" id="D1Z0G9"/>
<feature type="transmembrane region" description="Helical" evidence="1">
    <location>
        <begin position="69"/>
        <end position="89"/>
    </location>
</feature>
<keyword evidence="1" id="KW-1133">Transmembrane helix</keyword>
<dbReference type="OrthoDB" id="151177at2157"/>